<sequence>MLISLYNHLFRSKLLPQASEILRCHIRQRNYPPWTSYFISQYSCLNDQFEKCNAKCLLLNHFSQRYKSKSIENKENLVKKFKKEQGGAEAGENEGEDDDDVTVDLLLEQAKQSTTKPVFIADDFFTYTIPLSK</sequence>
<dbReference type="InterPro" id="IPR036866">
    <property type="entry name" value="RibonucZ/Hydroxyglut_hydro"/>
</dbReference>
<accession>A0A814QGS8</accession>
<name>A0A814QGS8_9BILA</name>
<dbReference type="Gene3D" id="3.60.15.10">
    <property type="entry name" value="Ribonuclease Z/Hydroxyacylglutathione hydrolase-like"/>
    <property type="match status" value="1"/>
</dbReference>
<dbReference type="Proteomes" id="UP000663845">
    <property type="component" value="Unassembled WGS sequence"/>
</dbReference>
<protein>
    <submittedName>
        <fullName evidence="1">Uncharacterized protein</fullName>
    </submittedName>
</protein>
<comment type="caution">
    <text evidence="1">The sequence shown here is derived from an EMBL/GenBank/DDBJ whole genome shotgun (WGS) entry which is preliminary data.</text>
</comment>
<dbReference type="Pfam" id="PF15031">
    <property type="entry name" value="DUF4528"/>
    <property type="match status" value="1"/>
</dbReference>
<dbReference type="EMBL" id="CAJNOG010000254">
    <property type="protein sequence ID" value="CAF1119439.1"/>
    <property type="molecule type" value="Genomic_DNA"/>
</dbReference>
<evidence type="ECO:0000313" key="2">
    <source>
        <dbReference type="Proteomes" id="UP000663845"/>
    </source>
</evidence>
<organism evidence="1 2">
    <name type="scientific">Adineta steineri</name>
    <dbReference type="NCBI Taxonomy" id="433720"/>
    <lineage>
        <taxon>Eukaryota</taxon>
        <taxon>Metazoa</taxon>
        <taxon>Spiralia</taxon>
        <taxon>Gnathifera</taxon>
        <taxon>Rotifera</taxon>
        <taxon>Eurotatoria</taxon>
        <taxon>Bdelloidea</taxon>
        <taxon>Adinetida</taxon>
        <taxon>Adinetidae</taxon>
        <taxon>Adineta</taxon>
    </lineage>
</organism>
<proteinExistence type="predicted"/>
<evidence type="ECO:0000313" key="1">
    <source>
        <dbReference type="EMBL" id="CAF1119439.1"/>
    </source>
</evidence>
<dbReference type="InterPro" id="IPR029245">
    <property type="entry name" value="DUF4528"/>
</dbReference>
<reference evidence="1" key="1">
    <citation type="submission" date="2021-02" db="EMBL/GenBank/DDBJ databases">
        <authorList>
            <person name="Nowell W R."/>
        </authorList>
    </citation>
    <scope>NUCLEOTIDE SEQUENCE</scope>
</reference>
<dbReference type="AlphaFoldDB" id="A0A814QGS8"/>
<gene>
    <name evidence="1" type="ORF">JYZ213_LOCUS22392</name>
</gene>